<feature type="transmembrane region" description="Helical" evidence="8">
    <location>
        <begin position="331"/>
        <end position="350"/>
    </location>
</feature>
<evidence type="ECO:0000256" key="8">
    <source>
        <dbReference type="SAM" id="Phobius"/>
    </source>
</evidence>
<feature type="transmembrane region" description="Helical" evidence="8">
    <location>
        <begin position="218"/>
        <end position="240"/>
    </location>
</feature>
<comment type="subcellular location">
    <subcellularLocation>
        <location evidence="1">Cell membrane</location>
        <topology evidence="1">Multi-pass membrane protein</topology>
    </subcellularLocation>
</comment>
<dbReference type="PROSITE" id="PS50850">
    <property type="entry name" value="MFS"/>
    <property type="match status" value="1"/>
</dbReference>
<dbReference type="OrthoDB" id="446368at2759"/>
<keyword evidence="5 8" id="KW-1133">Transmembrane helix</keyword>
<name>A0A8H4H510_9EURO</name>
<feature type="transmembrane region" description="Helical" evidence="8">
    <location>
        <begin position="131"/>
        <end position="148"/>
    </location>
</feature>
<dbReference type="Proteomes" id="UP000653565">
    <property type="component" value="Unassembled WGS sequence"/>
</dbReference>
<dbReference type="FunFam" id="1.20.1250.20:FF:000011">
    <property type="entry name" value="MFS multidrug transporter, putative"/>
    <property type="match status" value="1"/>
</dbReference>
<dbReference type="GO" id="GO:0005886">
    <property type="term" value="C:plasma membrane"/>
    <property type="evidence" value="ECO:0007669"/>
    <property type="project" value="UniProtKB-SubCell"/>
</dbReference>
<accession>A0A8H4H510</accession>
<evidence type="ECO:0000256" key="3">
    <source>
        <dbReference type="ARBA" id="ARBA00022475"/>
    </source>
</evidence>
<feature type="transmembrane region" description="Helical" evidence="8">
    <location>
        <begin position="465"/>
        <end position="484"/>
    </location>
</feature>
<keyword evidence="4 8" id="KW-0812">Transmembrane</keyword>
<keyword evidence="6 8" id="KW-0472">Membrane</keyword>
<dbReference type="InterPro" id="IPR020846">
    <property type="entry name" value="MFS_dom"/>
</dbReference>
<keyword evidence="11" id="KW-1185">Reference proteome</keyword>
<protein>
    <recommendedName>
        <fullName evidence="9">Major facilitator superfamily (MFS) profile domain-containing protein</fullName>
    </recommendedName>
</protein>
<feature type="transmembrane region" description="Helical" evidence="8">
    <location>
        <begin position="293"/>
        <end position="319"/>
    </location>
</feature>
<evidence type="ECO:0000256" key="5">
    <source>
        <dbReference type="ARBA" id="ARBA00022989"/>
    </source>
</evidence>
<proteinExistence type="inferred from homology"/>
<evidence type="ECO:0000313" key="11">
    <source>
        <dbReference type="Proteomes" id="UP000653565"/>
    </source>
</evidence>
<gene>
    <name evidence="10" type="ORF">CNMCM6805_005870</name>
</gene>
<evidence type="ECO:0000256" key="7">
    <source>
        <dbReference type="ARBA" id="ARBA00038459"/>
    </source>
</evidence>
<reference evidence="10" key="1">
    <citation type="journal article" date="2020" name="bioRxiv">
        <title>Genomic and phenotypic heterogeneity of clinical isolates of the human pathogens Aspergillus fumigatus, Aspergillus lentulus and Aspergillus fumigatiaffinis.</title>
        <authorList>
            <person name="dos Santos R.A.C."/>
            <person name="Steenwyk J.L."/>
            <person name="Rivero-Menendez O."/>
            <person name="Mead M.E."/>
            <person name="Silva L.P."/>
            <person name="Bastos R.W."/>
            <person name="Alastruey-Izquierdo A."/>
            <person name="Goldman G.H."/>
            <person name="Rokas A."/>
        </authorList>
    </citation>
    <scope>NUCLEOTIDE SEQUENCE</scope>
    <source>
        <strain evidence="10">CNM-CM6805</strain>
    </source>
</reference>
<organism evidence="10 11">
    <name type="scientific">Aspergillus fumigatiaffinis</name>
    <dbReference type="NCBI Taxonomy" id="340414"/>
    <lineage>
        <taxon>Eukaryota</taxon>
        <taxon>Fungi</taxon>
        <taxon>Dikarya</taxon>
        <taxon>Ascomycota</taxon>
        <taxon>Pezizomycotina</taxon>
        <taxon>Eurotiomycetes</taxon>
        <taxon>Eurotiomycetidae</taxon>
        <taxon>Eurotiales</taxon>
        <taxon>Aspergillaceae</taxon>
        <taxon>Aspergillus</taxon>
        <taxon>Aspergillus subgen. Fumigati</taxon>
    </lineage>
</organism>
<dbReference type="PANTHER" id="PTHR23502">
    <property type="entry name" value="MAJOR FACILITATOR SUPERFAMILY"/>
    <property type="match status" value="1"/>
</dbReference>
<dbReference type="Gene3D" id="1.20.1250.20">
    <property type="entry name" value="MFS general substrate transporter like domains"/>
    <property type="match status" value="1"/>
</dbReference>
<evidence type="ECO:0000256" key="6">
    <source>
        <dbReference type="ARBA" id="ARBA00023136"/>
    </source>
</evidence>
<reference evidence="10" key="2">
    <citation type="submission" date="2020-04" db="EMBL/GenBank/DDBJ databases">
        <authorList>
            <person name="Santos R.A.C."/>
            <person name="Steenwyk J.L."/>
            <person name="Rivero-Menendez O."/>
            <person name="Mead M.E."/>
            <person name="Silva L.P."/>
            <person name="Bastos R.W."/>
            <person name="Alastruey-Izquierdo A."/>
            <person name="Goldman G.H."/>
            <person name="Rokas A."/>
        </authorList>
    </citation>
    <scope>NUCLEOTIDE SEQUENCE</scope>
    <source>
        <strain evidence="10">CNM-CM6805</strain>
    </source>
</reference>
<dbReference type="Pfam" id="PF07690">
    <property type="entry name" value="MFS_1"/>
    <property type="match status" value="1"/>
</dbReference>
<evidence type="ECO:0000256" key="2">
    <source>
        <dbReference type="ARBA" id="ARBA00022448"/>
    </source>
</evidence>
<dbReference type="PANTHER" id="PTHR23502:SF186">
    <property type="entry name" value="MAJOR FACILITATOR SUPERFAMILY (MFS) PROFILE DOMAIN-CONTAINING PROTEIN"/>
    <property type="match status" value="1"/>
</dbReference>
<evidence type="ECO:0000259" key="9">
    <source>
        <dbReference type="PROSITE" id="PS50850"/>
    </source>
</evidence>
<evidence type="ECO:0000313" key="10">
    <source>
        <dbReference type="EMBL" id="KAF4239448.1"/>
    </source>
</evidence>
<dbReference type="AlphaFoldDB" id="A0A8H4H510"/>
<feature type="transmembrane region" description="Helical" evidence="8">
    <location>
        <begin position="58"/>
        <end position="77"/>
    </location>
</feature>
<feature type="transmembrane region" description="Helical" evidence="8">
    <location>
        <begin position="371"/>
        <end position="391"/>
    </location>
</feature>
<evidence type="ECO:0000256" key="4">
    <source>
        <dbReference type="ARBA" id="ARBA00022692"/>
    </source>
</evidence>
<dbReference type="InterPro" id="IPR011701">
    <property type="entry name" value="MFS"/>
</dbReference>
<comment type="caution">
    <text evidence="10">The sequence shown here is derived from an EMBL/GenBank/DDBJ whole genome shotgun (WGS) entry which is preliminary data.</text>
</comment>
<comment type="similarity">
    <text evidence="7">Belongs to the major facilitator superfamily. DHA1 family. Polyamines/proton antiporter (TC 2.A.1.2.16) subfamily.</text>
</comment>
<dbReference type="EMBL" id="JAAAPX010000032">
    <property type="protein sequence ID" value="KAF4239448.1"/>
    <property type="molecule type" value="Genomic_DNA"/>
</dbReference>
<dbReference type="InterPro" id="IPR036259">
    <property type="entry name" value="MFS_trans_sf"/>
</dbReference>
<dbReference type="CDD" id="cd17323">
    <property type="entry name" value="MFS_Tpo1_MDR_like"/>
    <property type="match status" value="1"/>
</dbReference>
<dbReference type="GO" id="GO:0022857">
    <property type="term" value="F:transmembrane transporter activity"/>
    <property type="evidence" value="ECO:0007669"/>
    <property type="project" value="InterPro"/>
</dbReference>
<feature type="domain" description="Major facilitator superfamily (MFS) profile" evidence="9">
    <location>
        <begin position="64"/>
        <end position="489"/>
    </location>
</feature>
<evidence type="ECO:0000256" key="1">
    <source>
        <dbReference type="ARBA" id="ARBA00004651"/>
    </source>
</evidence>
<feature type="transmembrane region" description="Helical" evidence="8">
    <location>
        <begin position="431"/>
        <end position="453"/>
    </location>
</feature>
<keyword evidence="2" id="KW-0813">Transport</keyword>
<feature type="transmembrane region" description="Helical" evidence="8">
    <location>
        <begin position="155"/>
        <end position="176"/>
    </location>
</feature>
<feature type="transmembrane region" description="Helical" evidence="8">
    <location>
        <begin position="397"/>
        <end position="419"/>
    </location>
</feature>
<sequence>MAHEQVPKALSFWRLLVDHGAITQEVLNHDYAGSGTESDPYIVRWLDRDPRNPINFPIQWKVMITLSTAFATLMVSLSSSAYVGSIQGVIEEFHVSKTVATLGLSLFVLGFSVGPLVWAPLSEQVGRQVPFFVSFLCLSSFTAGCAGAKNIETLLILRFFAGAIGSSPLTNAGGVVSDMFIAGQRGLALCLFAATPYLGKSAIRSQQATWLDITANNVGLLAASLGLAWIVMAFSVPETYAPVLLRKRAKALSTITGDCYRSTLDITRGNISTRSRFQAVVLRPWTLLLREPIVLLLAFYASVIYGTLYMLFAAFPIVYEEQRGWNPGVGGLPFLGVMVGTLLGALYTLYDNKRFVKVEQECNGRAPPEARLPPCMVSAVSIPIGLFWFAWTNYPSIHWMASVASLVPFGFGLILVYLGIVNYLIDSYTSFAASALAGMSILRYLFGAVFPLFTTYMYEGLGIHWASSIPAFISVLCMPLPFLFHKYGPTVREHCKYAAISQQQLRQLQAVVEDTQSGRPVREAA</sequence>
<dbReference type="SUPFAM" id="SSF103473">
    <property type="entry name" value="MFS general substrate transporter"/>
    <property type="match status" value="1"/>
</dbReference>
<feature type="transmembrane region" description="Helical" evidence="8">
    <location>
        <begin position="98"/>
        <end position="119"/>
    </location>
</feature>
<keyword evidence="3" id="KW-1003">Cell membrane</keyword>